<feature type="region of interest" description="Disordered" evidence="1">
    <location>
        <begin position="360"/>
        <end position="434"/>
    </location>
</feature>
<feature type="compositionally biased region" description="Basic and acidic residues" evidence="1">
    <location>
        <begin position="370"/>
        <end position="385"/>
    </location>
</feature>
<feature type="transmembrane region" description="Helical" evidence="2">
    <location>
        <begin position="326"/>
        <end position="351"/>
    </location>
</feature>
<reference evidence="3 4" key="1">
    <citation type="submission" date="2023-08" db="EMBL/GenBank/DDBJ databases">
        <title>Black Yeasts Isolated from many extreme environments.</title>
        <authorList>
            <person name="Coleine C."/>
            <person name="Stajich J.E."/>
            <person name="Selbmann L."/>
        </authorList>
    </citation>
    <scope>NUCLEOTIDE SEQUENCE [LARGE SCALE GENOMIC DNA]</scope>
    <source>
        <strain evidence="3 4">CCFEE 5935</strain>
    </source>
</reference>
<keyword evidence="2" id="KW-0472">Membrane</keyword>
<proteinExistence type="predicted"/>
<keyword evidence="2" id="KW-1133">Transmembrane helix</keyword>
<dbReference type="PANTHER" id="PTHR23244:SF490">
    <property type="entry name" value="KELCH REPEAT PROTEIN"/>
    <property type="match status" value="1"/>
</dbReference>
<dbReference type="RefSeq" id="XP_064655437.1">
    <property type="nucleotide sequence ID" value="XM_064806620.1"/>
</dbReference>
<evidence type="ECO:0000313" key="3">
    <source>
        <dbReference type="EMBL" id="KAK5165294.1"/>
    </source>
</evidence>
<evidence type="ECO:0000256" key="2">
    <source>
        <dbReference type="SAM" id="Phobius"/>
    </source>
</evidence>
<dbReference type="Proteomes" id="UP001337655">
    <property type="component" value="Unassembled WGS sequence"/>
</dbReference>
<dbReference type="PANTHER" id="PTHR23244">
    <property type="entry name" value="KELCH REPEAT DOMAIN"/>
    <property type="match status" value="1"/>
</dbReference>
<gene>
    <name evidence="3" type="ORF">LTR77_009392</name>
</gene>
<organism evidence="3 4">
    <name type="scientific">Saxophila tyrrhenica</name>
    <dbReference type="NCBI Taxonomy" id="1690608"/>
    <lineage>
        <taxon>Eukaryota</taxon>
        <taxon>Fungi</taxon>
        <taxon>Dikarya</taxon>
        <taxon>Ascomycota</taxon>
        <taxon>Pezizomycotina</taxon>
        <taxon>Dothideomycetes</taxon>
        <taxon>Dothideomycetidae</taxon>
        <taxon>Mycosphaerellales</taxon>
        <taxon>Extremaceae</taxon>
        <taxon>Saxophila</taxon>
    </lineage>
</organism>
<sequence>MDHRHSHSQADLKGFCARPQRRRPVAGLIRGDFLCLRWWDLLRLGTDSLYDVNLVTISVPGMVMFDTFSQNWYNLSTDAISYFGTAVNGATHFVPSFGPKGLLFMLGGVSPSGRIVSWPDTFDHPGFPFDSLWMFDPWSQQWLSQSTSGQAPASVQYPCAVGLEGDDDTYEIFKIFVYGGISDDVAGSLSLGSGAVYVLSLPSFHWTRQDDTPQNTRRLHTCNLAGNRQMIVVGGEIITANSNVTKDPWPVGVGVFDLSDMKWRDSYDPSASEYVTPQAVRTHLKSSGRYPSSWSDDTVKSWFIGEPNSSSASTSSSNSSDDSTNVGAIAGGVVGGVVGLAAIVALIWLVLRKRKSTSASQSASPEYMDLSERGSHSTGEAKVELDSEQGAYEMEQPHKPVDMDNGVVSELEGSWKGHGYQDTMGPGDRTSGAR</sequence>
<keyword evidence="2" id="KW-0812">Transmembrane</keyword>
<keyword evidence="4" id="KW-1185">Reference proteome</keyword>
<evidence type="ECO:0000313" key="4">
    <source>
        <dbReference type="Proteomes" id="UP001337655"/>
    </source>
</evidence>
<comment type="caution">
    <text evidence="3">The sequence shown here is derived from an EMBL/GenBank/DDBJ whole genome shotgun (WGS) entry which is preliminary data.</text>
</comment>
<dbReference type="SUPFAM" id="SSF50965">
    <property type="entry name" value="Galactose oxidase, central domain"/>
    <property type="match status" value="1"/>
</dbReference>
<name>A0AAV9NZ26_9PEZI</name>
<dbReference type="Gene3D" id="2.120.10.80">
    <property type="entry name" value="Kelch-type beta propeller"/>
    <property type="match status" value="1"/>
</dbReference>
<dbReference type="AlphaFoldDB" id="A0AAV9NZ26"/>
<protein>
    <recommendedName>
        <fullName evidence="5">Kelch repeat protein</fullName>
    </recommendedName>
</protein>
<dbReference type="InterPro" id="IPR015915">
    <property type="entry name" value="Kelch-typ_b-propeller"/>
</dbReference>
<evidence type="ECO:0008006" key="5">
    <source>
        <dbReference type="Google" id="ProtNLM"/>
    </source>
</evidence>
<dbReference type="GeneID" id="89930724"/>
<dbReference type="EMBL" id="JAVRRT010000017">
    <property type="protein sequence ID" value="KAK5165294.1"/>
    <property type="molecule type" value="Genomic_DNA"/>
</dbReference>
<dbReference type="InterPro" id="IPR011043">
    <property type="entry name" value="Gal_Oxase/kelch_b-propeller"/>
</dbReference>
<evidence type="ECO:0000256" key="1">
    <source>
        <dbReference type="SAM" id="MobiDB-lite"/>
    </source>
</evidence>
<accession>A0AAV9NZ26</accession>